<feature type="transmembrane region" description="Helical" evidence="6">
    <location>
        <begin position="61"/>
        <end position="85"/>
    </location>
</feature>
<evidence type="ECO:0000256" key="3">
    <source>
        <dbReference type="ARBA" id="ARBA00022692"/>
    </source>
</evidence>
<keyword evidence="5 6" id="KW-0472">Membrane</keyword>
<dbReference type="InterPro" id="IPR036259">
    <property type="entry name" value="MFS_trans_sf"/>
</dbReference>
<feature type="transmembrane region" description="Helical" evidence="6">
    <location>
        <begin position="226"/>
        <end position="245"/>
    </location>
</feature>
<feature type="signal peptide" evidence="7">
    <location>
        <begin position="1"/>
        <end position="16"/>
    </location>
</feature>
<evidence type="ECO:0000256" key="5">
    <source>
        <dbReference type="ARBA" id="ARBA00023136"/>
    </source>
</evidence>
<accession>A0AAV4LZZ7</accession>
<organism evidence="9 10">
    <name type="scientific">Babesia caballi</name>
    <dbReference type="NCBI Taxonomy" id="5871"/>
    <lineage>
        <taxon>Eukaryota</taxon>
        <taxon>Sar</taxon>
        <taxon>Alveolata</taxon>
        <taxon>Apicomplexa</taxon>
        <taxon>Aconoidasida</taxon>
        <taxon>Piroplasmida</taxon>
        <taxon>Babesiidae</taxon>
        <taxon>Babesia</taxon>
    </lineage>
</organism>
<keyword evidence="3 6" id="KW-0812">Transmembrane</keyword>
<feature type="transmembrane region" description="Helical" evidence="6">
    <location>
        <begin position="351"/>
        <end position="371"/>
    </location>
</feature>
<dbReference type="InterPro" id="IPR020846">
    <property type="entry name" value="MFS_dom"/>
</dbReference>
<dbReference type="PROSITE" id="PS50850">
    <property type="entry name" value="MFS"/>
    <property type="match status" value="1"/>
</dbReference>
<evidence type="ECO:0000256" key="7">
    <source>
        <dbReference type="SAM" id="SignalP"/>
    </source>
</evidence>
<comment type="subcellular location">
    <subcellularLocation>
        <location evidence="1">Membrane</location>
        <topology evidence="1">Multi-pass membrane protein</topology>
    </subcellularLocation>
</comment>
<feature type="transmembrane region" description="Helical" evidence="6">
    <location>
        <begin position="117"/>
        <end position="137"/>
    </location>
</feature>
<feature type="transmembrane region" description="Helical" evidence="6">
    <location>
        <begin position="378"/>
        <end position="398"/>
    </location>
</feature>
<comment type="caution">
    <text evidence="9">The sequence shown here is derived from an EMBL/GenBank/DDBJ whole genome shotgun (WGS) entry which is preliminary data.</text>
</comment>
<feature type="transmembrane region" description="Helical" evidence="6">
    <location>
        <begin position="7"/>
        <end position="28"/>
    </location>
</feature>
<keyword evidence="4 6" id="KW-1133">Transmembrane helix</keyword>
<dbReference type="Gene3D" id="1.20.1250.20">
    <property type="entry name" value="MFS general substrate transporter like domains"/>
    <property type="match status" value="1"/>
</dbReference>
<evidence type="ECO:0000259" key="8">
    <source>
        <dbReference type="PROSITE" id="PS50850"/>
    </source>
</evidence>
<reference evidence="9 10" key="1">
    <citation type="submission" date="2021-06" db="EMBL/GenBank/DDBJ databases">
        <title>Genome sequence of Babesia caballi.</title>
        <authorList>
            <person name="Yamagishi J."/>
            <person name="Kidaka T."/>
            <person name="Ochi A."/>
        </authorList>
    </citation>
    <scope>NUCLEOTIDE SEQUENCE [LARGE SCALE GENOMIC DNA]</scope>
    <source>
        <strain evidence="9">USDA-D6B2</strain>
    </source>
</reference>
<feature type="transmembrane region" description="Helical" evidence="6">
    <location>
        <begin position="484"/>
        <end position="502"/>
    </location>
</feature>
<evidence type="ECO:0000313" key="10">
    <source>
        <dbReference type="Proteomes" id="UP001497744"/>
    </source>
</evidence>
<dbReference type="AlphaFoldDB" id="A0AAV4LZZ7"/>
<dbReference type="SUPFAM" id="SSF103473">
    <property type="entry name" value="MFS general substrate transporter"/>
    <property type="match status" value="1"/>
</dbReference>
<proteinExistence type="inferred from homology"/>
<dbReference type="RefSeq" id="XP_067717475.1">
    <property type="nucleotide sequence ID" value="XM_067861374.1"/>
</dbReference>
<name>A0AAV4LZZ7_BABCB</name>
<dbReference type="PANTHER" id="PTHR48022">
    <property type="entry name" value="PLASTIDIC GLUCOSE TRANSPORTER 4"/>
    <property type="match status" value="1"/>
</dbReference>
<evidence type="ECO:0000256" key="1">
    <source>
        <dbReference type="ARBA" id="ARBA00004141"/>
    </source>
</evidence>
<evidence type="ECO:0000256" key="6">
    <source>
        <dbReference type="SAM" id="Phobius"/>
    </source>
</evidence>
<protein>
    <submittedName>
        <fullName evidence="9">Hexose transporter</fullName>
    </submittedName>
</protein>
<feature type="transmembrane region" description="Helical" evidence="6">
    <location>
        <begin position="149"/>
        <end position="167"/>
    </location>
</feature>
<dbReference type="EMBL" id="BPLF01000004">
    <property type="protein sequence ID" value="GIX65406.1"/>
    <property type="molecule type" value="Genomic_DNA"/>
</dbReference>
<feature type="transmembrane region" description="Helical" evidence="6">
    <location>
        <begin position="312"/>
        <end position="331"/>
    </location>
</feature>
<keyword evidence="10" id="KW-1185">Reference proteome</keyword>
<sequence length="537" mass="57798">MSLYFWAALYCAAVVALNFGVICVSVGASKQFAYKEMDIYDDEEATGQTTPGTSTGSSKAFYANMISGSVFLGCAIGSALIGLLSNWGRRKCMIFMHILSITGCLIAAVGWHWVLFMIGRLLAGISVGMSGIGALYLSEICAHAQRGLFGSLYSIFVTFGELSISAWQLTHGTSLDPQCVADKAKPPTNHNSCVKCPAEDSAHKEKAVCEQKGKCLNCVATKDKLIWRFGQLVGALLSVSALVLLKKVVVDDTPFFLMQDEDVSEAKRVIGLLQGKDRVVPGFKELLQDMSLSKGEKIGVLEALQKPDARQALFVVFFMACIRQLCGIYVFTLGASELFGQIVGKGWTATAWGQLCPLVNFLVCCVMPLYIDKFGRRNLLIYGSGFGTAVLVVALLLQLVDKMINSNGPKSTWAQYTMIIGCVAFVAGFSTGYGGVSWMYFSEALAPEYRDAAFGWASVINWATAAVIVTTAKPMQNYLGEAVYWVYAGFSCISCLFAIGFVKETKGIPMGQAYVGASGVSLGEIISKALMSLSLSG</sequence>
<feature type="transmembrane region" description="Helical" evidence="6">
    <location>
        <begin position="453"/>
        <end position="472"/>
    </location>
</feature>
<dbReference type="GO" id="GO:0016020">
    <property type="term" value="C:membrane"/>
    <property type="evidence" value="ECO:0007669"/>
    <property type="project" value="UniProtKB-SubCell"/>
</dbReference>
<dbReference type="InterPro" id="IPR050360">
    <property type="entry name" value="MFS_Sugar_Transporters"/>
</dbReference>
<feature type="domain" description="Major facilitator superfamily (MFS) profile" evidence="8">
    <location>
        <begin position="4"/>
        <end position="506"/>
    </location>
</feature>
<dbReference type="PANTHER" id="PTHR48022:SF2">
    <property type="entry name" value="PLASTIDIC GLUCOSE TRANSPORTER 4"/>
    <property type="match status" value="1"/>
</dbReference>
<dbReference type="Pfam" id="PF00083">
    <property type="entry name" value="Sugar_tr"/>
    <property type="match status" value="2"/>
</dbReference>
<comment type="similarity">
    <text evidence="2">Belongs to the major facilitator superfamily. Sugar transporter (TC 2.A.1.1) family.</text>
</comment>
<dbReference type="Proteomes" id="UP001497744">
    <property type="component" value="Unassembled WGS sequence"/>
</dbReference>
<evidence type="ECO:0000256" key="4">
    <source>
        <dbReference type="ARBA" id="ARBA00022989"/>
    </source>
</evidence>
<evidence type="ECO:0000313" key="9">
    <source>
        <dbReference type="EMBL" id="GIX65406.1"/>
    </source>
</evidence>
<feature type="chain" id="PRO_5043786258" evidence="7">
    <location>
        <begin position="17"/>
        <end position="537"/>
    </location>
</feature>
<dbReference type="GO" id="GO:0005351">
    <property type="term" value="F:carbohydrate:proton symporter activity"/>
    <property type="evidence" value="ECO:0007669"/>
    <property type="project" value="TreeGrafter"/>
</dbReference>
<dbReference type="GeneID" id="94196887"/>
<dbReference type="InterPro" id="IPR005828">
    <property type="entry name" value="MFS_sugar_transport-like"/>
</dbReference>
<feature type="transmembrane region" description="Helical" evidence="6">
    <location>
        <begin position="92"/>
        <end position="111"/>
    </location>
</feature>
<gene>
    <name evidence="9" type="ORF">BcabD6B2_48410</name>
</gene>
<evidence type="ECO:0000256" key="2">
    <source>
        <dbReference type="ARBA" id="ARBA00010992"/>
    </source>
</evidence>
<feature type="transmembrane region" description="Helical" evidence="6">
    <location>
        <begin position="418"/>
        <end position="441"/>
    </location>
</feature>
<keyword evidence="7" id="KW-0732">Signal</keyword>